<comment type="similarity">
    <text evidence="1 4">Belongs to the HypD family.</text>
</comment>
<dbReference type="Proteomes" id="UP000198729">
    <property type="component" value="Unassembled WGS sequence"/>
</dbReference>
<gene>
    <name evidence="5" type="primary">hypD</name>
    <name evidence="5" type="ORF">NSMM_370143</name>
</gene>
<dbReference type="EMBL" id="FMWO01000044">
    <property type="protein sequence ID" value="SCZ85364.1"/>
    <property type="molecule type" value="Genomic_DNA"/>
</dbReference>
<dbReference type="GO" id="GO:0051604">
    <property type="term" value="P:protein maturation"/>
    <property type="evidence" value="ECO:0007669"/>
    <property type="project" value="TreeGrafter"/>
</dbReference>
<dbReference type="Gene3D" id="6.10.20.100">
    <property type="match status" value="1"/>
</dbReference>
<sequence length="375" mass="40603">MKYLDEYRNAEAAKQYLAAIAQITTRSWAIMEVCGGQTHSIVKYGISDLLPKAIRLIHGPGCPVCVTPVEMVNKAIAIARQPGVIFCSFGDMLRVPGSDCDLLSLKGEGADIRIVYSPLDAVNIAADNPQRQIVFFAVGFETTAPANALAIHQAATRDIHNFSALVSHVLVPPAIEAIMTSPDTQVQGFLAAGHVCTVMGLTQYIPLAEKYRVPIVVTGFEPVDVLQGIYMCVRQLEENRHEVENQYTRSATVGGNRHAQQLVNSVFQISERKWRGMGEIPASGLSLADDYATFDAERRFDVANVSTAESAECISGLVLQGIRTPLECPAFGATCTPEHPLGATMVSGEGACAAYYHYRRKAPSASLNNKEPHTP</sequence>
<dbReference type="GO" id="GO:0051539">
    <property type="term" value="F:4 iron, 4 sulfur cluster binding"/>
    <property type="evidence" value="ECO:0007669"/>
    <property type="project" value="TreeGrafter"/>
</dbReference>
<dbReference type="STRING" id="51642.NSMM_370143"/>
<evidence type="ECO:0000256" key="3">
    <source>
        <dbReference type="ARBA" id="ARBA00023004"/>
    </source>
</evidence>
<dbReference type="RefSeq" id="WP_090285546.1">
    <property type="nucleotide sequence ID" value="NZ_FMWO01000044.1"/>
</dbReference>
<keyword evidence="6" id="KW-1185">Reference proteome</keyword>
<dbReference type="Pfam" id="PF01924">
    <property type="entry name" value="HypD"/>
    <property type="match status" value="1"/>
</dbReference>
<evidence type="ECO:0000313" key="6">
    <source>
        <dbReference type="Proteomes" id="UP000198729"/>
    </source>
</evidence>
<dbReference type="AlphaFoldDB" id="A0A1G5SDT8"/>
<dbReference type="InterPro" id="IPR042244">
    <property type="entry name" value="HypD_2_sf"/>
</dbReference>
<dbReference type="Gene3D" id="3.40.50.11740">
    <property type="entry name" value="HypD, alpha/beta domain 2"/>
    <property type="match status" value="2"/>
</dbReference>
<dbReference type="GO" id="GO:0005506">
    <property type="term" value="F:iron ion binding"/>
    <property type="evidence" value="ECO:0007669"/>
    <property type="project" value="TreeGrafter"/>
</dbReference>
<dbReference type="GO" id="GO:0070025">
    <property type="term" value="F:carbon monoxide binding"/>
    <property type="evidence" value="ECO:0007669"/>
    <property type="project" value="TreeGrafter"/>
</dbReference>
<evidence type="ECO:0000256" key="1">
    <source>
        <dbReference type="ARBA" id="ARBA00007888"/>
    </source>
</evidence>
<dbReference type="PANTHER" id="PTHR30149">
    <property type="entry name" value="HYDROGENASE PROTEIN ASSEMBLY PROTEIN HYPD"/>
    <property type="match status" value="1"/>
</dbReference>
<evidence type="ECO:0000256" key="2">
    <source>
        <dbReference type="ARBA" id="ARBA00022723"/>
    </source>
</evidence>
<protein>
    <recommendedName>
        <fullName evidence="4">Hydrogenase maturation factor</fullName>
    </recommendedName>
</protein>
<dbReference type="InterPro" id="IPR002780">
    <property type="entry name" value="Hyd_form_HypD"/>
</dbReference>
<reference evidence="5 6" key="1">
    <citation type="submission" date="2016-10" db="EMBL/GenBank/DDBJ databases">
        <authorList>
            <person name="de Groot N.N."/>
        </authorList>
    </citation>
    <scope>NUCLEOTIDE SEQUENCE [LARGE SCALE GENOMIC DNA]</scope>
    <source>
        <strain evidence="5">1</strain>
    </source>
</reference>
<dbReference type="OrthoDB" id="9770424at2"/>
<dbReference type="PANTHER" id="PTHR30149:SF0">
    <property type="entry name" value="HYDROGENASE MATURATION FACTOR HYPD"/>
    <property type="match status" value="1"/>
</dbReference>
<name>A0A1G5SDT8_9PROT</name>
<evidence type="ECO:0000256" key="4">
    <source>
        <dbReference type="PIRNR" id="PIRNR005622"/>
    </source>
</evidence>
<proteinExistence type="inferred from homology"/>
<keyword evidence="3" id="KW-0408">Iron</keyword>
<dbReference type="NCBIfam" id="TIGR00075">
    <property type="entry name" value="hypD"/>
    <property type="match status" value="1"/>
</dbReference>
<accession>A0A1G5SDT8</accession>
<keyword evidence="2" id="KW-0479">Metal-binding</keyword>
<dbReference type="PIRSF" id="PIRSF005622">
    <property type="entry name" value="Hydrgn_mat_hypD"/>
    <property type="match status" value="1"/>
</dbReference>
<dbReference type="InterPro" id="IPR042243">
    <property type="entry name" value="HypD_1"/>
</dbReference>
<organism evidence="5 6">
    <name type="scientific">Nitrosomonas mobilis</name>
    <dbReference type="NCBI Taxonomy" id="51642"/>
    <lineage>
        <taxon>Bacteria</taxon>
        <taxon>Pseudomonadati</taxon>
        <taxon>Pseudomonadota</taxon>
        <taxon>Betaproteobacteria</taxon>
        <taxon>Nitrosomonadales</taxon>
        <taxon>Nitrosomonadaceae</taxon>
        <taxon>Nitrosomonas</taxon>
    </lineage>
</organism>
<evidence type="ECO:0000313" key="5">
    <source>
        <dbReference type="EMBL" id="SCZ85364.1"/>
    </source>
</evidence>